<dbReference type="AlphaFoldDB" id="A0AAD8L5S2"/>
<dbReference type="GO" id="GO:0009734">
    <property type="term" value="P:auxin-activated signaling pathway"/>
    <property type="evidence" value="ECO:0007669"/>
    <property type="project" value="UniProtKB-UniRule"/>
</dbReference>
<evidence type="ECO:0000256" key="2">
    <source>
        <dbReference type="ARBA" id="ARBA00006728"/>
    </source>
</evidence>
<keyword evidence="11" id="KW-1185">Reference proteome</keyword>
<dbReference type="InterPro" id="IPR003311">
    <property type="entry name" value="AUX_IAA"/>
</dbReference>
<comment type="similarity">
    <text evidence="2 8">Belongs to the Aux/IAA family.</text>
</comment>
<dbReference type="EMBL" id="JAUHHV010000001">
    <property type="protein sequence ID" value="KAK1434679.1"/>
    <property type="molecule type" value="Genomic_DNA"/>
</dbReference>
<comment type="function">
    <text evidence="8">Aux/IAA proteins are short-lived transcriptional factors that function as repressors of early auxin response genes at low auxin concentrations.</text>
</comment>
<dbReference type="GO" id="GO:0006355">
    <property type="term" value="P:regulation of DNA-templated transcription"/>
    <property type="evidence" value="ECO:0007669"/>
    <property type="project" value="InterPro"/>
</dbReference>
<name>A0AAD8L5S2_TARER</name>
<sequence length="188" mass="21264">MHGTQIIMELHLGLAFSTSSIISLHHSKKRKHYGNIGDDEIHSNSVFVQQSSNNGGVIGWPPMKSWRKKLCHPKTGNRVDGMIGWPPVKICKKKLCYRKIGNGDGGRSKSKSTYVKVNMEGVAIARKVELNRHQSYQTLVHTLANMFDKYIEDVTLTYKDKEGAWLLAGDVSWGSFIKTVQRLRLLKK</sequence>
<evidence type="ECO:0000313" key="11">
    <source>
        <dbReference type="Proteomes" id="UP001229421"/>
    </source>
</evidence>
<proteinExistence type="inferred from homology"/>
<evidence type="ECO:0000256" key="7">
    <source>
        <dbReference type="ARBA" id="ARBA00023294"/>
    </source>
</evidence>
<comment type="caution">
    <text evidence="10">The sequence shown here is derived from an EMBL/GenBank/DDBJ whole genome shotgun (WGS) entry which is preliminary data.</text>
</comment>
<evidence type="ECO:0000256" key="3">
    <source>
        <dbReference type="ARBA" id="ARBA00022491"/>
    </source>
</evidence>
<dbReference type="InterPro" id="IPR053793">
    <property type="entry name" value="PB1-like"/>
</dbReference>
<feature type="domain" description="PB1" evidence="9">
    <location>
        <begin position="112"/>
        <end position="188"/>
    </location>
</feature>
<dbReference type="PANTHER" id="PTHR31734:SF189">
    <property type="entry name" value="AUXIN-RESPONSIVE PROTEIN"/>
    <property type="match status" value="1"/>
</dbReference>
<protein>
    <recommendedName>
        <fullName evidence="8">Auxin-responsive protein</fullName>
    </recommendedName>
</protein>
<keyword evidence="4 8" id="KW-0805">Transcription regulation</keyword>
<keyword evidence="6 8" id="KW-0539">Nucleus</keyword>
<dbReference type="PANTHER" id="PTHR31734">
    <property type="entry name" value="AUXIN-RESPONSIVE PROTEIN IAA17"/>
    <property type="match status" value="1"/>
</dbReference>
<keyword evidence="7 8" id="KW-0927">Auxin signaling pathway</keyword>
<evidence type="ECO:0000256" key="6">
    <source>
        <dbReference type="ARBA" id="ARBA00023242"/>
    </source>
</evidence>
<dbReference type="InterPro" id="IPR033389">
    <property type="entry name" value="AUX/IAA_dom"/>
</dbReference>
<comment type="subcellular location">
    <subcellularLocation>
        <location evidence="1 8">Nucleus</location>
    </subcellularLocation>
</comment>
<dbReference type="Pfam" id="PF02309">
    <property type="entry name" value="AUX_IAA"/>
    <property type="match status" value="2"/>
</dbReference>
<gene>
    <name evidence="10" type="ORF">QVD17_00428</name>
</gene>
<keyword evidence="5 8" id="KW-0804">Transcription</keyword>
<organism evidence="10 11">
    <name type="scientific">Tagetes erecta</name>
    <name type="common">African marigold</name>
    <dbReference type="NCBI Taxonomy" id="13708"/>
    <lineage>
        <taxon>Eukaryota</taxon>
        <taxon>Viridiplantae</taxon>
        <taxon>Streptophyta</taxon>
        <taxon>Embryophyta</taxon>
        <taxon>Tracheophyta</taxon>
        <taxon>Spermatophyta</taxon>
        <taxon>Magnoliopsida</taxon>
        <taxon>eudicotyledons</taxon>
        <taxon>Gunneridae</taxon>
        <taxon>Pentapetalae</taxon>
        <taxon>asterids</taxon>
        <taxon>campanulids</taxon>
        <taxon>Asterales</taxon>
        <taxon>Asteraceae</taxon>
        <taxon>Asteroideae</taxon>
        <taxon>Heliantheae alliance</taxon>
        <taxon>Tageteae</taxon>
        <taxon>Tagetes</taxon>
    </lineage>
</organism>
<reference evidence="10" key="1">
    <citation type="journal article" date="2023" name="bioRxiv">
        <title>Improved chromosome-level genome assembly for marigold (Tagetes erecta).</title>
        <authorList>
            <person name="Jiang F."/>
            <person name="Yuan L."/>
            <person name="Wang S."/>
            <person name="Wang H."/>
            <person name="Xu D."/>
            <person name="Wang A."/>
            <person name="Fan W."/>
        </authorList>
    </citation>
    <scope>NUCLEOTIDE SEQUENCE</scope>
    <source>
        <strain evidence="10">WSJ</strain>
        <tissue evidence="10">Leaf</tissue>
    </source>
</reference>
<dbReference type="GO" id="GO:0005634">
    <property type="term" value="C:nucleus"/>
    <property type="evidence" value="ECO:0007669"/>
    <property type="project" value="UniProtKB-SubCell"/>
</dbReference>
<accession>A0AAD8L5S2</accession>
<evidence type="ECO:0000313" key="10">
    <source>
        <dbReference type="EMBL" id="KAK1434679.1"/>
    </source>
</evidence>
<dbReference type="PROSITE" id="PS51745">
    <property type="entry name" value="PB1"/>
    <property type="match status" value="1"/>
</dbReference>
<dbReference type="Proteomes" id="UP001229421">
    <property type="component" value="Unassembled WGS sequence"/>
</dbReference>
<evidence type="ECO:0000256" key="4">
    <source>
        <dbReference type="ARBA" id="ARBA00023015"/>
    </source>
</evidence>
<evidence type="ECO:0000256" key="5">
    <source>
        <dbReference type="ARBA" id="ARBA00023163"/>
    </source>
</evidence>
<evidence type="ECO:0000259" key="9">
    <source>
        <dbReference type="PROSITE" id="PS51745"/>
    </source>
</evidence>
<dbReference type="Gene3D" id="3.10.20.90">
    <property type="entry name" value="Phosphatidylinositol 3-kinase Catalytic Subunit, Chain A, domain 1"/>
    <property type="match status" value="1"/>
</dbReference>
<dbReference type="SUPFAM" id="SSF54277">
    <property type="entry name" value="CAD &amp; PB1 domains"/>
    <property type="match status" value="1"/>
</dbReference>
<comment type="subunit">
    <text evidence="8">Homodimers and heterodimers.</text>
</comment>
<keyword evidence="3 8" id="KW-0678">Repressor</keyword>
<evidence type="ECO:0000256" key="8">
    <source>
        <dbReference type="RuleBase" id="RU004549"/>
    </source>
</evidence>
<evidence type="ECO:0000256" key="1">
    <source>
        <dbReference type="ARBA" id="ARBA00004123"/>
    </source>
</evidence>